<dbReference type="RefSeq" id="WP_394818869.1">
    <property type="nucleotide sequence ID" value="NZ_JAWJZY010000001.1"/>
</dbReference>
<comment type="pathway">
    <text evidence="4">Amino-acid biosynthesis; L-arginine biosynthesis; N(2)-acetyl-L-ornithine from L-glutamate: step 4/4.</text>
</comment>
<dbReference type="NCBIfam" id="TIGR00707">
    <property type="entry name" value="argD"/>
    <property type="match status" value="1"/>
</dbReference>
<evidence type="ECO:0000256" key="3">
    <source>
        <dbReference type="ARBA" id="ARBA00022898"/>
    </source>
</evidence>
<proteinExistence type="inferred from homology"/>
<evidence type="ECO:0000256" key="4">
    <source>
        <dbReference type="HAMAP-Rule" id="MF_01107"/>
    </source>
</evidence>
<comment type="subunit">
    <text evidence="4">Homodimer.</text>
</comment>
<evidence type="ECO:0000313" key="5">
    <source>
        <dbReference type="EMBL" id="MEE8657900.1"/>
    </source>
</evidence>
<feature type="binding site" evidence="4">
    <location>
        <begin position="214"/>
        <end position="217"/>
    </location>
    <ligand>
        <name>pyridoxal 5'-phosphate</name>
        <dbReference type="ChEBI" id="CHEBI:597326"/>
    </ligand>
</feature>
<dbReference type="Gene3D" id="3.90.1150.10">
    <property type="entry name" value="Aspartate Aminotransferase, domain 1"/>
    <property type="match status" value="1"/>
</dbReference>
<keyword evidence="4" id="KW-0055">Arginine biosynthesis</keyword>
<feature type="binding site" evidence="4">
    <location>
        <position position="272"/>
    </location>
    <ligand>
        <name>pyridoxal 5'-phosphate</name>
        <dbReference type="ChEBI" id="CHEBI:597326"/>
    </ligand>
</feature>
<dbReference type="PANTHER" id="PTHR11986:SF113">
    <property type="entry name" value="SUCCINYLORNITHINE TRANSAMINASE"/>
    <property type="match status" value="1"/>
</dbReference>
<dbReference type="HAMAP" id="MF_01107">
    <property type="entry name" value="ArgD_aminotrans_3"/>
    <property type="match status" value="1"/>
</dbReference>
<comment type="cofactor">
    <cofactor evidence="4">
        <name>pyridoxal 5'-phosphate</name>
        <dbReference type="ChEBI" id="CHEBI:597326"/>
    </cofactor>
    <text evidence="4">Binds 1 pyridoxal phosphate per subunit.</text>
</comment>
<reference evidence="5 6" key="1">
    <citation type="submission" date="2023-10" db="EMBL/GenBank/DDBJ databases">
        <title>Sorlinia euscelidii gen. nov., sp. nov., an acetic acid bacteria isolated from the gut of Euscelidius variegatus emitter.</title>
        <authorList>
            <person name="Michoud G."/>
            <person name="Marasco R."/>
            <person name="Seferji K."/>
            <person name="Gonella E."/>
            <person name="Garuglieri E."/>
            <person name="Alma A."/>
            <person name="Mapelli F."/>
            <person name="Borin S."/>
            <person name="Daffonchio D."/>
            <person name="Crotti E."/>
        </authorList>
    </citation>
    <scope>NUCLEOTIDE SEQUENCE [LARGE SCALE GENOMIC DNA]</scope>
    <source>
        <strain evidence="5 6">EV16P</strain>
    </source>
</reference>
<accession>A0ABU7U2U9</accession>
<comment type="subcellular location">
    <subcellularLocation>
        <location evidence="4">Cytoplasm</location>
    </subcellularLocation>
</comment>
<sequence>MSSALLPVFNRIDLTFDRGEGCWLYASDGRRYLDFGSGIAVSSLGHGHQALVAAIAEQAGRVIHVSNLYRIPQAESLAEKLVANSFADQVFFCNSGAEANEGLIKMVRRFHAENGHPERQRLICFHGAFHGRTLATLAATGNATYLKGFGPPVDGFDHVAFDNMNEVRAAITPQTAGILVEPIQGESGVKPLSAGFLKALRQTCDEYGLLLALDEVQTGIGRTGKLFAYEWEGISPDIISLAKGLGGGVPIGAILVKSHVGQAMTPGAHGSTFGGNPLACAAGNVVLDIVTQPGFLEHVERTGHILGVSLETLCRNYSDVFTLARGRGLMWGLKCVPPVAEVMKVARGFGLLCTAAGDNTLRLIPPLIVSEAECAIARDALEKTAQHFTLSSTES</sequence>
<dbReference type="PROSITE" id="PS00600">
    <property type="entry name" value="AA_TRANSFER_CLASS_3"/>
    <property type="match status" value="1"/>
</dbReference>
<keyword evidence="1 4" id="KW-0032">Aminotransferase</keyword>
<dbReference type="EMBL" id="JAWJZY010000001">
    <property type="protein sequence ID" value="MEE8657900.1"/>
    <property type="molecule type" value="Genomic_DNA"/>
</dbReference>
<gene>
    <name evidence="4" type="primary">argD</name>
    <name evidence="5" type="ORF">DOFOFD_02570</name>
</gene>
<feature type="modified residue" description="N6-(pyridoxal phosphate)lysine" evidence="4">
    <location>
        <position position="243"/>
    </location>
</feature>
<evidence type="ECO:0000256" key="1">
    <source>
        <dbReference type="ARBA" id="ARBA00022576"/>
    </source>
</evidence>
<feature type="binding site" evidence="4">
    <location>
        <position position="271"/>
    </location>
    <ligand>
        <name>N(2)-acetyl-L-ornithine</name>
        <dbReference type="ChEBI" id="CHEBI:57805"/>
    </ligand>
</feature>
<dbReference type="Pfam" id="PF00202">
    <property type="entry name" value="Aminotran_3"/>
    <property type="match status" value="1"/>
</dbReference>
<evidence type="ECO:0000256" key="2">
    <source>
        <dbReference type="ARBA" id="ARBA00022679"/>
    </source>
</evidence>
<dbReference type="InterPro" id="IPR050103">
    <property type="entry name" value="Class-III_PLP-dep_AT"/>
</dbReference>
<comment type="miscellaneous">
    <text evidence="4">May also have succinyldiaminopimelate aminotransferase activity, thus carrying out the corresponding step in lysine biosynthesis.</text>
</comment>
<comment type="catalytic activity">
    <reaction evidence="4">
        <text>N(2)-acetyl-L-ornithine + 2-oxoglutarate = N-acetyl-L-glutamate 5-semialdehyde + L-glutamate</text>
        <dbReference type="Rhea" id="RHEA:18049"/>
        <dbReference type="ChEBI" id="CHEBI:16810"/>
        <dbReference type="ChEBI" id="CHEBI:29123"/>
        <dbReference type="ChEBI" id="CHEBI:29985"/>
        <dbReference type="ChEBI" id="CHEBI:57805"/>
        <dbReference type="EC" id="2.6.1.11"/>
    </reaction>
</comment>
<dbReference type="Gene3D" id="3.40.640.10">
    <property type="entry name" value="Type I PLP-dependent aspartate aminotransferase-like (Major domain)"/>
    <property type="match status" value="1"/>
</dbReference>
<dbReference type="InterPro" id="IPR015422">
    <property type="entry name" value="PyrdxlP-dep_Trfase_small"/>
</dbReference>
<keyword evidence="3 4" id="KW-0663">Pyridoxal phosphate</keyword>
<dbReference type="Proteomes" id="UP001312908">
    <property type="component" value="Unassembled WGS sequence"/>
</dbReference>
<dbReference type="InterPro" id="IPR005814">
    <property type="entry name" value="Aminotrans_3"/>
</dbReference>
<dbReference type="InterPro" id="IPR004636">
    <property type="entry name" value="AcOrn/SuccOrn_fam"/>
</dbReference>
<evidence type="ECO:0000313" key="6">
    <source>
        <dbReference type="Proteomes" id="UP001312908"/>
    </source>
</evidence>
<feature type="binding site" evidence="4">
    <location>
        <begin position="96"/>
        <end position="97"/>
    </location>
    <ligand>
        <name>pyridoxal 5'-phosphate</name>
        <dbReference type="ChEBI" id="CHEBI:597326"/>
    </ligand>
</feature>
<dbReference type="CDD" id="cd00610">
    <property type="entry name" value="OAT_like"/>
    <property type="match status" value="1"/>
</dbReference>
<keyword evidence="2 4" id="KW-0808">Transferase</keyword>
<comment type="caution">
    <text evidence="5">The sequence shown here is derived from an EMBL/GenBank/DDBJ whole genome shotgun (WGS) entry which is preliminary data.</text>
</comment>
<dbReference type="EC" id="2.6.1.11" evidence="4"/>
<keyword evidence="6" id="KW-1185">Reference proteome</keyword>
<dbReference type="PANTHER" id="PTHR11986">
    <property type="entry name" value="AMINOTRANSFERASE CLASS III"/>
    <property type="match status" value="1"/>
</dbReference>
<feature type="binding site" evidence="4">
    <location>
        <position position="129"/>
    </location>
    <ligand>
        <name>pyridoxal 5'-phosphate</name>
        <dbReference type="ChEBI" id="CHEBI:597326"/>
    </ligand>
</feature>
<dbReference type="PIRSF" id="PIRSF000521">
    <property type="entry name" value="Transaminase_4ab_Lys_Orn"/>
    <property type="match status" value="1"/>
</dbReference>
<protein>
    <recommendedName>
        <fullName evidence="4">Acetylornithine aminotransferase</fullName>
        <shortName evidence="4">ACOAT</shortName>
        <ecNumber evidence="4">2.6.1.11</ecNumber>
    </recommendedName>
</protein>
<keyword evidence="4" id="KW-0028">Amino-acid biosynthesis</keyword>
<dbReference type="InterPro" id="IPR015421">
    <property type="entry name" value="PyrdxlP-dep_Trfase_major"/>
</dbReference>
<keyword evidence="4" id="KW-0963">Cytoplasm</keyword>
<organism evidence="5 6">
    <name type="scientific">Sorlinia euscelidii</name>
    <dbReference type="NCBI Taxonomy" id="3081148"/>
    <lineage>
        <taxon>Bacteria</taxon>
        <taxon>Pseudomonadati</taxon>
        <taxon>Pseudomonadota</taxon>
        <taxon>Alphaproteobacteria</taxon>
        <taxon>Acetobacterales</taxon>
        <taxon>Acetobacteraceae</taxon>
        <taxon>Sorlinia</taxon>
    </lineage>
</organism>
<dbReference type="InterPro" id="IPR015424">
    <property type="entry name" value="PyrdxlP-dep_Trfase"/>
</dbReference>
<name>A0ABU7U2U9_9PROT</name>
<dbReference type="GO" id="GO:0008483">
    <property type="term" value="F:transaminase activity"/>
    <property type="evidence" value="ECO:0007669"/>
    <property type="project" value="UniProtKB-KW"/>
</dbReference>
<dbReference type="SUPFAM" id="SSF53383">
    <property type="entry name" value="PLP-dependent transferases"/>
    <property type="match status" value="1"/>
</dbReference>
<feature type="binding site" evidence="4">
    <location>
        <position position="132"/>
    </location>
    <ligand>
        <name>N(2)-acetyl-L-ornithine</name>
        <dbReference type="ChEBI" id="CHEBI:57805"/>
    </ligand>
</feature>
<dbReference type="NCBIfam" id="NF002325">
    <property type="entry name" value="PRK01278.1"/>
    <property type="match status" value="1"/>
</dbReference>
<comment type="similarity">
    <text evidence="4">Belongs to the class-III pyridoxal-phosphate-dependent aminotransferase family. ArgD subfamily.</text>
</comment>
<dbReference type="InterPro" id="IPR049704">
    <property type="entry name" value="Aminotrans_3_PPA_site"/>
</dbReference>